<reference evidence="1 2" key="1">
    <citation type="submission" date="2020-09" db="EMBL/GenBank/DDBJ databases">
        <title>De no assembly of potato wild relative species, Solanum commersonii.</title>
        <authorList>
            <person name="Cho K."/>
        </authorList>
    </citation>
    <scope>NUCLEOTIDE SEQUENCE [LARGE SCALE GENOMIC DNA]</scope>
    <source>
        <strain evidence="1">LZ3.2</strain>
        <tissue evidence="1">Leaf</tissue>
    </source>
</reference>
<comment type="caution">
    <text evidence="1">The sequence shown here is derived from an EMBL/GenBank/DDBJ whole genome shotgun (WGS) entry which is preliminary data.</text>
</comment>
<evidence type="ECO:0000313" key="2">
    <source>
        <dbReference type="Proteomes" id="UP000824120"/>
    </source>
</evidence>
<evidence type="ECO:0000313" key="1">
    <source>
        <dbReference type="EMBL" id="KAG5610836.1"/>
    </source>
</evidence>
<name>A0A9J5ZH50_SOLCO</name>
<sequence>MIVKGLRGFHMSMLNRKLVDITTHLIPLCDDEMLLMTRKLALSNHSKYDIIFFVEMKFFGVRLWYKNEPELCIRIRRSRYEHNKEAGQLLMINSFPHH</sequence>
<dbReference type="Proteomes" id="UP000824120">
    <property type="component" value="Chromosome 4"/>
</dbReference>
<organism evidence="1 2">
    <name type="scientific">Solanum commersonii</name>
    <name type="common">Commerson's wild potato</name>
    <name type="synonym">Commerson's nightshade</name>
    <dbReference type="NCBI Taxonomy" id="4109"/>
    <lineage>
        <taxon>Eukaryota</taxon>
        <taxon>Viridiplantae</taxon>
        <taxon>Streptophyta</taxon>
        <taxon>Embryophyta</taxon>
        <taxon>Tracheophyta</taxon>
        <taxon>Spermatophyta</taxon>
        <taxon>Magnoliopsida</taxon>
        <taxon>eudicotyledons</taxon>
        <taxon>Gunneridae</taxon>
        <taxon>Pentapetalae</taxon>
        <taxon>asterids</taxon>
        <taxon>lamiids</taxon>
        <taxon>Solanales</taxon>
        <taxon>Solanaceae</taxon>
        <taxon>Solanoideae</taxon>
        <taxon>Solaneae</taxon>
        <taxon>Solanum</taxon>
    </lineage>
</organism>
<dbReference type="AlphaFoldDB" id="A0A9J5ZH50"/>
<proteinExistence type="predicted"/>
<gene>
    <name evidence="1" type="ORF">H5410_022117</name>
</gene>
<protein>
    <submittedName>
        <fullName evidence="1">Uncharacterized protein</fullName>
    </submittedName>
</protein>
<keyword evidence="2" id="KW-1185">Reference proteome</keyword>
<accession>A0A9J5ZH50</accession>
<dbReference type="EMBL" id="JACXVP010000004">
    <property type="protein sequence ID" value="KAG5610836.1"/>
    <property type="molecule type" value="Genomic_DNA"/>
</dbReference>